<evidence type="ECO:0000313" key="1">
    <source>
        <dbReference type="EMBL" id="GGX34021.1"/>
    </source>
</evidence>
<dbReference type="EMBL" id="BMYU01000002">
    <property type="protein sequence ID" value="GGX34021.1"/>
    <property type="molecule type" value="Genomic_DNA"/>
</dbReference>
<evidence type="ECO:0000313" key="2">
    <source>
        <dbReference type="Proteomes" id="UP000653343"/>
    </source>
</evidence>
<accession>A0ABQ2XU98</accession>
<comment type="caution">
    <text evidence="1">The sequence shown here is derived from an EMBL/GenBank/DDBJ whole genome shotgun (WGS) entry which is preliminary data.</text>
</comment>
<name>A0ABQ2XU98_9BURK</name>
<sequence length="125" mass="13182">MKLSRAHLRLSSWITMIVMLFAVLAPGIATAMAMQRGQVVLPGMICSASKTVHGADGVPLNGTHSSGMQHCAFCLTHAGDAPLPVAEISLSVLPAATAAYPSLFYQSRFLTHIWSPSVARAPPRG</sequence>
<gene>
    <name evidence="1" type="ORF">GCM10010946_08930</name>
</gene>
<reference evidence="2" key="1">
    <citation type="journal article" date="2019" name="Int. J. Syst. Evol. Microbiol.">
        <title>The Global Catalogue of Microorganisms (GCM) 10K type strain sequencing project: providing services to taxonomists for standard genome sequencing and annotation.</title>
        <authorList>
            <consortium name="The Broad Institute Genomics Platform"/>
            <consortium name="The Broad Institute Genome Sequencing Center for Infectious Disease"/>
            <person name="Wu L."/>
            <person name="Ma J."/>
        </authorList>
    </citation>
    <scope>NUCLEOTIDE SEQUENCE [LARGE SCALE GENOMIC DNA]</scope>
    <source>
        <strain evidence="2">KCTC 23917</strain>
    </source>
</reference>
<keyword evidence="2" id="KW-1185">Reference proteome</keyword>
<dbReference type="RefSeq" id="WP_189355856.1">
    <property type="nucleotide sequence ID" value="NZ_BMYU01000002.1"/>
</dbReference>
<organism evidence="1 2">
    <name type="scientific">Undibacterium squillarum</name>
    <dbReference type="NCBI Taxonomy" id="1131567"/>
    <lineage>
        <taxon>Bacteria</taxon>
        <taxon>Pseudomonadati</taxon>
        <taxon>Pseudomonadota</taxon>
        <taxon>Betaproteobacteria</taxon>
        <taxon>Burkholderiales</taxon>
        <taxon>Oxalobacteraceae</taxon>
        <taxon>Undibacterium</taxon>
    </lineage>
</organism>
<dbReference type="Pfam" id="PF11162">
    <property type="entry name" value="DUF2946"/>
    <property type="match status" value="1"/>
</dbReference>
<dbReference type="InterPro" id="IPR021333">
    <property type="entry name" value="DUF2946"/>
</dbReference>
<protein>
    <recommendedName>
        <fullName evidence="3">DUF2946 domain-containing protein</fullName>
    </recommendedName>
</protein>
<proteinExistence type="predicted"/>
<dbReference type="Proteomes" id="UP000653343">
    <property type="component" value="Unassembled WGS sequence"/>
</dbReference>
<evidence type="ECO:0008006" key="3">
    <source>
        <dbReference type="Google" id="ProtNLM"/>
    </source>
</evidence>